<dbReference type="InterPro" id="IPR007324">
    <property type="entry name" value="Sugar-bd_dom_put"/>
</dbReference>
<dbReference type="Gene3D" id="3.40.50.1360">
    <property type="match status" value="1"/>
</dbReference>
<reference evidence="7 8" key="1">
    <citation type="submission" date="2016-11" db="EMBL/GenBank/DDBJ databases">
        <authorList>
            <person name="Jaros S."/>
            <person name="Januszkiewicz K."/>
            <person name="Wedrychowicz H."/>
        </authorList>
    </citation>
    <scope>NUCLEOTIDE SEQUENCE [LARGE SCALE GENOMIC DNA]</scope>
    <source>
        <strain evidence="7 8">DSM 15692</strain>
    </source>
</reference>
<proteinExistence type="inferred from homology"/>
<evidence type="ECO:0000256" key="1">
    <source>
        <dbReference type="ARBA" id="ARBA00010466"/>
    </source>
</evidence>
<evidence type="ECO:0000313" key="8">
    <source>
        <dbReference type="Proteomes" id="UP000184128"/>
    </source>
</evidence>
<keyword evidence="2" id="KW-0805">Transcription regulation</keyword>
<accession>A0A1M4S6D9</accession>
<dbReference type="InterPro" id="IPR036388">
    <property type="entry name" value="WH-like_DNA-bd_sf"/>
</dbReference>
<dbReference type="Proteomes" id="UP000184128">
    <property type="component" value="Unassembled WGS sequence"/>
</dbReference>
<dbReference type="InterPro" id="IPR051054">
    <property type="entry name" value="SorC_transcr_regulators"/>
</dbReference>
<feature type="domain" description="CggR N-terminal DNA binding" evidence="6">
    <location>
        <begin position="17"/>
        <end position="84"/>
    </location>
</feature>
<dbReference type="Pfam" id="PF21715">
    <property type="entry name" value="CggR_N"/>
    <property type="match status" value="1"/>
</dbReference>
<feature type="domain" description="Sugar-binding" evidence="5">
    <location>
        <begin position="90"/>
        <end position="338"/>
    </location>
</feature>
<dbReference type="OrthoDB" id="9793820at2"/>
<evidence type="ECO:0000256" key="2">
    <source>
        <dbReference type="ARBA" id="ARBA00023015"/>
    </source>
</evidence>
<dbReference type="InterPro" id="IPR036390">
    <property type="entry name" value="WH_DNA-bd_sf"/>
</dbReference>
<keyword evidence="8" id="KW-1185">Reference proteome</keyword>
<dbReference type="InterPro" id="IPR037171">
    <property type="entry name" value="NagB/RpiA_transferase-like"/>
</dbReference>
<evidence type="ECO:0000259" key="6">
    <source>
        <dbReference type="Pfam" id="PF21715"/>
    </source>
</evidence>
<dbReference type="PANTHER" id="PTHR34294">
    <property type="entry name" value="TRANSCRIPTIONAL REGULATOR-RELATED"/>
    <property type="match status" value="1"/>
</dbReference>
<dbReference type="EMBL" id="FQUF01000002">
    <property type="protein sequence ID" value="SHE27784.1"/>
    <property type="molecule type" value="Genomic_DNA"/>
</dbReference>
<dbReference type="SUPFAM" id="SSF100950">
    <property type="entry name" value="NagB/RpiA/CoA transferase-like"/>
    <property type="match status" value="1"/>
</dbReference>
<dbReference type="RefSeq" id="WP_073294481.1">
    <property type="nucleotide sequence ID" value="NZ_FQUF01000002.1"/>
</dbReference>
<evidence type="ECO:0000313" key="7">
    <source>
        <dbReference type="EMBL" id="SHE27784.1"/>
    </source>
</evidence>
<name>A0A1M4S6D9_9LACT</name>
<dbReference type="InterPro" id="IPR048715">
    <property type="entry name" value="CggR_N"/>
</dbReference>
<evidence type="ECO:0000259" key="5">
    <source>
        <dbReference type="Pfam" id="PF04198"/>
    </source>
</evidence>
<comment type="similarity">
    <text evidence="1">Belongs to the SorC transcriptional regulatory family.</text>
</comment>
<dbReference type="AlphaFoldDB" id="A0A1M4S6D9"/>
<dbReference type="Pfam" id="PF04198">
    <property type="entry name" value="Sugar-bind"/>
    <property type="match status" value="1"/>
</dbReference>
<dbReference type="GO" id="GO:0003677">
    <property type="term" value="F:DNA binding"/>
    <property type="evidence" value="ECO:0007669"/>
    <property type="project" value="UniProtKB-KW"/>
</dbReference>
<keyword evidence="4" id="KW-0804">Transcription</keyword>
<sequence length="344" mass="38185">MLSVIKKVLPDAYELLLRRYHILNVISQEGPIGRRLLSEKVQLTERSIRSEVEILKKSNLISTTKAGMLLTAEGLDTLNQLRELLEEQNYLLELQDKLAKHLDIQSCSIVPGNFDKDYKILSTMAERTTEIINHLLGEGEQIIAVMGGTTLNEVANHMDANLGYNRELLFVPARGGLGDDAMIEANVIAQRMAQQTGGQSHGLYAPEHVHKKIYEELLKEPEIKKTLEIVESASLILYSIGTPIEMAKRRGLEEDTLKLLKEKEAVAEAFGEFINKNGEVIYKLSNIGLQSSSLKKIEHIVTVAGGKRKANAINAYLKTAPSHTWLITDEAAANEILNGGNPLK</sequence>
<dbReference type="STRING" id="1121025.SAMN02745249_00070"/>
<protein>
    <submittedName>
        <fullName evidence="7">Central glycolytic genes regulator</fullName>
    </submittedName>
</protein>
<dbReference type="Gene3D" id="1.10.10.10">
    <property type="entry name" value="Winged helix-like DNA-binding domain superfamily/Winged helix DNA-binding domain"/>
    <property type="match status" value="1"/>
</dbReference>
<dbReference type="GO" id="GO:0030246">
    <property type="term" value="F:carbohydrate binding"/>
    <property type="evidence" value="ECO:0007669"/>
    <property type="project" value="InterPro"/>
</dbReference>
<dbReference type="PANTHER" id="PTHR34294:SF5">
    <property type="entry name" value="CENTRAL GLYCOLYTIC GENES REGULATOR"/>
    <property type="match status" value="1"/>
</dbReference>
<keyword evidence="3" id="KW-0238">DNA-binding</keyword>
<evidence type="ECO:0000256" key="3">
    <source>
        <dbReference type="ARBA" id="ARBA00023125"/>
    </source>
</evidence>
<gene>
    <name evidence="7" type="ORF">SAMN02745249_00070</name>
</gene>
<organism evidence="7 8">
    <name type="scientific">Atopostipes suicloacalis DSM 15692</name>
    <dbReference type="NCBI Taxonomy" id="1121025"/>
    <lineage>
        <taxon>Bacteria</taxon>
        <taxon>Bacillati</taxon>
        <taxon>Bacillota</taxon>
        <taxon>Bacilli</taxon>
        <taxon>Lactobacillales</taxon>
        <taxon>Carnobacteriaceae</taxon>
        <taxon>Atopostipes</taxon>
    </lineage>
</organism>
<evidence type="ECO:0000256" key="4">
    <source>
        <dbReference type="ARBA" id="ARBA00023163"/>
    </source>
</evidence>
<dbReference type="SUPFAM" id="SSF46785">
    <property type="entry name" value="Winged helix' DNA-binding domain"/>
    <property type="match status" value="1"/>
</dbReference>